<dbReference type="AlphaFoldDB" id="A0A0A2LDL6"/>
<dbReference type="HOGENOM" id="CLU_3351290_0_0_1"/>
<comment type="caution">
    <text evidence="1">The sequence shown here is derived from an EMBL/GenBank/DDBJ whole genome shotgun (WGS) entry which is preliminary data.</text>
</comment>
<dbReference type="EMBL" id="JQGA01000203">
    <property type="protein sequence ID" value="KGO77313.1"/>
    <property type="molecule type" value="Genomic_DNA"/>
</dbReference>
<evidence type="ECO:0000313" key="2">
    <source>
        <dbReference type="Proteomes" id="UP000030104"/>
    </source>
</evidence>
<keyword evidence="2" id="KW-1185">Reference proteome</keyword>
<proteinExistence type="predicted"/>
<dbReference type="OrthoDB" id="416217at2759"/>
<protein>
    <submittedName>
        <fullName evidence="1">Uncharacterized protein</fullName>
    </submittedName>
</protein>
<name>A0A0A2LDL6_PENIT</name>
<dbReference type="Proteomes" id="UP000030104">
    <property type="component" value="Unassembled WGS sequence"/>
</dbReference>
<accession>A0A0A2LDL6</accession>
<reference evidence="1 2" key="1">
    <citation type="journal article" date="2015" name="Mol. Plant Microbe Interact.">
        <title>Genome, transcriptome, and functional analyses of Penicillium expansum provide new insights into secondary metabolism and pathogenicity.</title>
        <authorList>
            <person name="Ballester A.R."/>
            <person name="Marcet-Houben M."/>
            <person name="Levin E."/>
            <person name="Sela N."/>
            <person name="Selma-Lazaro C."/>
            <person name="Carmona L."/>
            <person name="Wisniewski M."/>
            <person name="Droby S."/>
            <person name="Gonzalez-Candelas L."/>
            <person name="Gabaldon T."/>
        </authorList>
    </citation>
    <scope>NUCLEOTIDE SEQUENCE [LARGE SCALE GENOMIC DNA]</scope>
    <source>
        <strain evidence="1 2">PHI-1</strain>
    </source>
</reference>
<gene>
    <name evidence="1" type="ORF">PITC_092730</name>
</gene>
<organism evidence="1 2">
    <name type="scientific">Penicillium italicum</name>
    <name type="common">Blue mold</name>
    <dbReference type="NCBI Taxonomy" id="40296"/>
    <lineage>
        <taxon>Eukaryota</taxon>
        <taxon>Fungi</taxon>
        <taxon>Dikarya</taxon>
        <taxon>Ascomycota</taxon>
        <taxon>Pezizomycotina</taxon>
        <taxon>Eurotiomycetes</taxon>
        <taxon>Eurotiomycetidae</taxon>
        <taxon>Eurotiales</taxon>
        <taxon>Aspergillaceae</taxon>
        <taxon>Penicillium</taxon>
    </lineage>
</organism>
<sequence>MQPKPQTRPRSSRHVRGYWRIGCLLRKEPPALVLLAW</sequence>
<evidence type="ECO:0000313" key="1">
    <source>
        <dbReference type="EMBL" id="KGO77313.1"/>
    </source>
</evidence>